<sequence>MAVEAPRYHGRGGAEAEACKAWRLDVADVEQLFQLSEHYDSNPYHLYYQVSCAITGQLFWDGRSWDFAIDGGGTATWTNGSETRYLGCAAPACEPYVMLLTDMMSP</sequence>
<evidence type="ECO:0000313" key="1">
    <source>
        <dbReference type="EMBL" id="CAG4975377.1"/>
    </source>
</evidence>
<dbReference type="RefSeq" id="WP_215218464.1">
    <property type="nucleotide sequence ID" value="NZ_OU015430.1"/>
</dbReference>
<name>A0ABN7R005_9GAMM</name>
<dbReference type="EMBL" id="OU015430">
    <property type="protein sequence ID" value="CAG4975377.1"/>
    <property type="molecule type" value="Genomic_DNA"/>
</dbReference>
<dbReference type="Proteomes" id="UP000680116">
    <property type="component" value="Chromosome"/>
</dbReference>
<reference evidence="1 2" key="1">
    <citation type="submission" date="2021-04" db="EMBL/GenBank/DDBJ databases">
        <authorList>
            <person name="Rodrigo-Torres L."/>
            <person name="Arahal R. D."/>
            <person name="Lucena T."/>
        </authorList>
    </citation>
    <scope>NUCLEOTIDE SEQUENCE [LARGE SCALE GENOMIC DNA]</scope>
    <source>
        <strain evidence="1 2">CECT 30171</strain>
    </source>
</reference>
<proteinExistence type="predicted"/>
<gene>
    <name evidence="1" type="ORF">LYB30171_01912</name>
</gene>
<organism evidence="1 2">
    <name type="scientific">Novilysobacter luteus</name>
    <dbReference type="NCBI Taxonomy" id="2822368"/>
    <lineage>
        <taxon>Bacteria</taxon>
        <taxon>Pseudomonadati</taxon>
        <taxon>Pseudomonadota</taxon>
        <taxon>Gammaproteobacteria</taxon>
        <taxon>Lysobacterales</taxon>
        <taxon>Lysobacteraceae</taxon>
        <taxon>Novilysobacter</taxon>
    </lineage>
</organism>
<protein>
    <submittedName>
        <fullName evidence="1">Uncharacterized protein</fullName>
    </submittedName>
</protein>
<keyword evidence="2" id="KW-1185">Reference proteome</keyword>
<accession>A0ABN7R005</accession>
<evidence type="ECO:0000313" key="2">
    <source>
        <dbReference type="Proteomes" id="UP000680116"/>
    </source>
</evidence>